<evidence type="ECO:0000313" key="2">
    <source>
        <dbReference type="EMBL" id="KAK6525117.1"/>
    </source>
</evidence>
<sequence length="238" mass="26702">MLPSMSRLSVSIVVAHVVCILGAQSTGFIGVKPLNKDLNLGEFYATFEAESQAVHVHDKTMISMDSIGRREWYITPSPNKPGTVVIASIWMDPSEPQGWAAVERLVSLRSSVRWVEVRSSYEPGEYNKAGFRIERNPHPYTFDSAYVAESVVLPPADHISMTVAGNWDAPKFYMCVSRKNYGYWVEDAQDEGKENPVHWGWSGATLNLDKLQPDSFCEAVGVYVLSYMEPTNKKTKFN</sequence>
<keyword evidence="3" id="KW-1185">Reference proteome</keyword>
<feature type="chain" id="PRO_5044001608" evidence="1">
    <location>
        <begin position="26"/>
        <end position="238"/>
    </location>
</feature>
<evidence type="ECO:0000256" key="1">
    <source>
        <dbReference type="SAM" id="SignalP"/>
    </source>
</evidence>
<dbReference type="EMBL" id="JAVHJO010000017">
    <property type="protein sequence ID" value="KAK6525117.1"/>
    <property type="molecule type" value="Genomic_DNA"/>
</dbReference>
<gene>
    <name evidence="2" type="ORF">TWF694_005263</name>
</gene>
<dbReference type="Proteomes" id="UP001365542">
    <property type="component" value="Unassembled WGS sequence"/>
</dbReference>
<proteinExistence type="predicted"/>
<comment type="caution">
    <text evidence="2">The sequence shown here is derived from an EMBL/GenBank/DDBJ whole genome shotgun (WGS) entry which is preliminary data.</text>
</comment>
<protein>
    <submittedName>
        <fullName evidence="2">Uncharacterized protein</fullName>
    </submittedName>
</protein>
<feature type="signal peptide" evidence="1">
    <location>
        <begin position="1"/>
        <end position="25"/>
    </location>
</feature>
<reference evidence="2 3" key="1">
    <citation type="submission" date="2019-10" db="EMBL/GenBank/DDBJ databases">
        <authorList>
            <person name="Palmer J.M."/>
        </authorList>
    </citation>
    <scope>NUCLEOTIDE SEQUENCE [LARGE SCALE GENOMIC DNA]</scope>
    <source>
        <strain evidence="2 3">TWF694</strain>
    </source>
</reference>
<accession>A0AAV9WV24</accession>
<keyword evidence="1" id="KW-0732">Signal</keyword>
<evidence type="ECO:0000313" key="3">
    <source>
        <dbReference type="Proteomes" id="UP001365542"/>
    </source>
</evidence>
<dbReference type="AlphaFoldDB" id="A0AAV9WV24"/>
<name>A0AAV9WV24_9PEZI</name>
<organism evidence="2 3">
    <name type="scientific">Orbilia ellipsospora</name>
    <dbReference type="NCBI Taxonomy" id="2528407"/>
    <lineage>
        <taxon>Eukaryota</taxon>
        <taxon>Fungi</taxon>
        <taxon>Dikarya</taxon>
        <taxon>Ascomycota</taxon>
        <taxon>Pezizomycotina</taxon>
        <taxon>Orbiliomycetes</taxon>
        <taxon>Orbiliales</taxon>
        <taxon>Orbiliaceae</taxon>
        <taxon>Orbilia</taxon>
    </lineage>
</organism>